<evidence type="ECO:0000313" key="5">
    <source>
        <dbReference type="Proteomes" id="UP000219947"/>
    </source>
</evidence>
<gene>
    <name evidence="4" type="ORF">CRM92_02435</name>
</gene>
<dbReference type="InterPro" id="IPR016181">
    <property type="entry name" value="Acyl_CoA_acyltransferase"/>
</dbReference>
<dbReference type="AlphaFoldDB" id="A0A2A8D7N7"/>
<keyword evidence="1 4" id="KW-0808">Transferase</keyword>
<protein>
    <submittedName>
        <fullName evidence="4">GNAT family N-acetyltransferase</fullName>
    </submittedName>
</protein>
<dbReference type="RefSeq" id="WP_098042282.1">
    <property type="nucleotide sequence ID" value="NZ_PDEV01000001.1"/>
</dbReference>
<dbReference type="InterPro" id="IPR000182">
    <property type="entry name" value="GNAT_dom"/>
</dbReference>
<dbReference type="EMBL" id="PDEV01000001">
    <property type="protein sequence ID" value="PEN16911.1"/>
    <property type="molecule type" value="Genomic_DNA"/>
</dbReference>
<dbReference type="PANTHER" id="PTHR43420">
    <property type="entry name" value="ACETYLTRANSFERASE"/>
    <property type="match status" value="1"/>
</dbReference>
<feature type="domain" description="N-acetyltransferase" evidence="3">
    <location>
        <begin position="1"/>
        <end position="161"/>
    </location>
</feature>
<organism evidence="4 5">
    <name type="scientific">Rothia dentocariosa</name>
    <dbReference type="NCBI Taxonomy" id="2047"/>
    <lineage>
        <taxon>Bacteria</taxon>
        <taxon>Bacillati</taxon>
        <taxon>Actinomycetota</taxon>
        <taxon>Actinomycetes</taxon>
        <taxon>Micrococcales</taxon>
        <taxon>Micrococcaceae</taxon>
        <taxon>Rothia</taxon>
    </lineage>
</organism>
<dbReference type="Proteomes" id="UP000219947">
    <property type="component" value="Unassembled WGS sequence"/>
</dbReference>
<dbReference type="InterPro" id="IPR050680">
    <property type="entry name" value="YpeA/RimI_acetyltransf"/>
</dbReference>
<sequence>MRIVSYSPAYREALLEISLRAWGSVFPRIHNDVPEFVYDAFYPQGWQQRQLSDLEEVLDQEPQNVSVAIEGEHPVAWVCTRIHPEDQMGEIYVIAVDPEYQRRGVGQQLMEHAYAQIKDAGMRMVMVETGGDSGHAPVRALYESEGFVRWPVARYFKDLSE</sequence>
<keyword evidence="2" id="KW-0012">Acyltransferase</keyword>
<reference evidence="4" key="1">
    <citation type="submission" date="2017-10" db="EMBL/GenBank/DDBJ databases">
        <title>Kefir isolates.</title>
        <authorList>
            <person name="Kim Y."/>
            <person name="Blasche S."/>
        </authorList>
    </citation>
    <scope>NUCLEOTIDE SEQUENCE [LARGE SCALE GENOMIC DNA]</scope>
    <source>
        <strain evidence="4">OG2-2</strain>
    </source>
</reference>
<evidence type="ECO:0000256" key="2">
    <source>
        <dbReference type="ARBA" id="ARBA00023315"/>
    </source>
</evidence>
<accession>A0A2A8D7N7</accession>
<evidence type="ECO:0000259" key="3">
    <source>
        <dbReference type="PROSITE" id="PS51186"/>
    </source>
</evidence>
<evidence type="ECO:0000256" key="1">
    <source>
        <dbReference type="ARBA" id="ARBA00022679"/>
    </source>
</evidence>
<dbReference type="Pfam" id="PF00583">
    <property type="entry name" value="Acetyltransf_1"/>
    <property type="match status" value="1"/>
</dbReference>
<dbReference type="CDD" id="cd04301">
    <property type="entry name" value="NAT_SF"/>
    <property type="match status" value="1"/>
</dbReference>
<name>A0A2A8D7N7_9MICC</name>
<evidence type="ECO:0000313" key="4">
    <source>
        <dbReference type="EMBL" id="PEN16911.1"/>
    </source>
</evidence>
<dbReference type="SUPFAM" id="SSF55729">
    <property type="entry name" value="Acyl-CoA N-acyltransferases (Nat)"/>
    <property type="match status" value="1"/>
</dbReference>
<dbReference type="Gene3D" id="3.40.630.30">
    <property type="match status" value="1"/>
</dbReference>
<proteinExistence type="predicted"/>
<dbReference type="GO" id="GO:0016747">
    <property type="term" value="F:acyltransferase activity, transferring groups other than amino-acyl groups"/>
    <property type="evidence" value="ECO:0007669"/>
    <property type="project" value="InterPro"/>
</dbReference>
<comment type="caution">
    <text evidence="4">The sequence shown here is derived from an EMBL/GenBank/DDBJ whole genome shotgun (WGS) entry which is preliminary data.</text>
</comment>
<dbReference type="PROSITE" id="PS51186">
    <property type="entry name" value="GNAT"/>
    <property type="match status" value="1"/>
</dbReference>
<dbReference type="PANTHER" id="PTHR43420:SF44">
    <property type="entry name" value="ACETYLTRANSFERASE YPEA"/>
    <property type="match status" value="1"/>
</dbReference>
<keyword evidence="5" id="KW-1185">Reference proteome</keyword>